<sequence length="56" mass="6166">MIVQVKDKGTGKHLGYLAGYAIFEGMAFALVAKAGEPLKDYKIEDLVVIRIVEVQE</sequence>
<feature type="transmembrane region" description="Helical" evidence="1">
    <location>
        <begin position="14"/>
        <end position="32"/>
    </location>
</feature>
<evidence type="ECO:0000313" key="2">
    <source>
        <dbReference type="EMBL" id="KKL53665.1"/>
    </source>
</evidence>
<gene>
    <name evidence="2" type="ORF">LCGC14_2273150</name>
</gene>
<dbReference type="AlphaFoldDB" id="A0A0F9F8W7"/>
<keyword evidence="1" id="KW-0472">Membrane</keyword>
<dbReference type="EMBL" id="LAZR01031468">
    <property type="protein sequence ID" value="KKL53665.1"/>
    <property type="molecule type" value="Genomic_DNA"/>
</dbReference>
<reference evidence="2" key="1">
    <citation type="journal article" date="2015" name="Nature">
        <title>Complex archaea that bridge the gap between prokaryotes and eukaryotes.</title>
        <authorList>
            <person name="Spang A."/>
            <person name="Saw J.H."/>
            <person name="Jorgensen S.L."/>
            <person name="Zaremba-Niedzwiedzka K."/>
            <person name="Martijn J."/>
            <person name="Lind A.E."/>
            <person name="van Eijk R."/>
            <person name="Schleper C."/>
            <person name="Guy L."/>
            <person name="Ettema T.J."/>
        </authorList>
    </citation>
    <scope>NUCLEOTIDE SEQUENCE</scope>
</reference>
<evidence type="ECO:0000256" key="1">
    <source>
        <dbReference type="SAM" id="Phobius"/>
    </source>
</evidence>
<accession>A0A0F9F8W7</accession>
<comment type="caution">
    <text evidence="2">The sequence shown here is derived from an EMBL/GenBank/DDBJ whole genome shotgun (WGS) entry which is preliminary data.</text>
</comment>
<protein>
    <submittedName>
        <fullName evidence="2">Uncharacterized protein</fullName>
    </submittedName>
</protein>
<keyword evidence="1" id="KW-1133">Transmembrane helix</keyword>
<keyword evidence="1" id="KW-0812">Transmembrane</keyword>
<organism evidence="2">
    <name type="scientific">marine sediment metagenome</name>
    <dbReference type="NCBI Taxonomy" id="412755"/>
    <lineage>
        <taxon>unclassified sequences</taxon>
        <taxon>metagenomes</taxon>
        <taxon>ecological metagenomes</taxon>
    </lineage>
</organism>
<proteinExistence type="predicted"/>
<name>A0A0F9F8W7_9ZZZZ</name>